<dbReference type="GO" id="GO:0018549">
    <property type="term" value="F:methanethiol oxidase activity"/>
    <property type="evidence" value="ECO:0007669"/>
    <property type="project" value="UniProtKB-EC"/>
</dbReference>
<reference evidence="7" key="2">
    <citation type="submission" date="2020-11" db="EMBL/GenBank/DDBJ databases">
        <authorList>
            <person name="McCartney M.A."/>
            <person name="Auch B."/>
            <person name="Kono T."/>
            <person name="Mallez S."/>
            <person name="Becker A."/>
            <person name="Gohl D.M."/>
            <person name="Silverstein K.A.T."/>
            <person name="Koren S."/>
            <person name="Bechman K.B."/>
            <person name="Herman A."/>
            <person name="Abrahante J.E."/>
            <person name="Garbe J."/>
        </authorList>
    </citation>
    <scope>NUCLEOTIDE SEQUENCE</scope>
    <source>
        <strain evidence="7">Duluth1</strain>
        <tissue evidence="7">Whole animal</tissue>
    </source>
</reference>
<keyword evidence="8" id="KW-1185">Reference proteome</keyword>
<dbReference type="PANTHER" id="PTHR23300">
    <property type="entry name" value="METHANETHIOL OXIDASE"/>
    <property type="match status" value="1"/>
</dbReference>
<reference evidence="7" key="1">
    <citation type="journal article" date="2019" name="bioRxiv">
        <title>The Genome of the Zebra Mussel, Dreissena polymorpha: A Resource for Invasive Species Research.</title>
        <authorList>
            <person name="McCartney M.A."/>
            <person name="Auch B."/>
            <person name="Kono T."/>
            <person name="Mallez S."/>
            <person name="Zhang Y."/>
            <person name="Obille A."/>
            <person name="Becker A."/>
            <person name="Abrahante J.E."/>
            <person name="Garbe J."/>
            <person name="Badalamenti J.P."/>
            <person name="Herman A."/>
            <person name="Mangelson H."/>
            <person name="Liachko I."/>
            <person name="Sullivan S."/>
            <person name="Sone E.D."/>
            <person name="Koren S."/>
            <person name="Silverstein K.A.T."/>
            <person name="Beckman K.B."/>
            <person name="Gohl D.M."/>
        </authorList>
    </citation>
    <scope>NUCLEOTIDE SEQUENCE</scope>
    <source>
        <strain evidence="7">Duluth1</strain>
        <tissue evidence="7">Whole animal</tissue>
    </source>
</reference>
<protein>
    <recommendedName>
        <fullName evidence="4">Methanethiol oxidase</fullName>
        <ecNumber evidence="3">1.8.3.4</ecNumber>
    </recommendedName>
</protein>
<accession>A0A9D4GA85</accession>
<dbReference type="OrthoDB" id="10252446at2759"/>
<sequence length="482" mass="54201">MACCKGPGYATPMDAYRNGAREEIVYIPCIVPPQDRTKRCDYLATVDVNPKSKTYGQVLHRMYLPYIGDEVHHTGWNACSSCHDDPSKSRNRLIMPCLDSDRIYVVDVGTDKLAPRIHKIVEPEELHEKAKCGTPHTTHCLASGEIMISCMGDGHKNPKGSFVVLDGETFEVKGTWEKGCGTEFGYDYWYQPHHNVMVSTGWGSPKAFFSGFNPKDVEEGRYGRSLYFWDWREHRLIQTLDLGPEAWMPLEIRFLHEPTEAQGYVGCALSSTVFRYFKTASGTWSAEKVIAIPNKKVEGWALPDMPGLITDVILSLDDRFLYFSNWAHGDVRQYDITDRCNPKLVGQVWLGGSICRGEGVRVTEDKELKEQPTRPRIKGKEISGAPQMLQLSLDGKRLYVTTSLFSPWDKQFYPDMCKNGSMLLLVDINTEKGGLKLNTDFVCDFGLEPGGPVLAHEIRYPGGDCTSDIWLTATSPKSVSLE</sequence>
<comment type="caution">
    <text evidence="7">The sequence shown here is derived from an EMBL/GenBank/DDBJ whole genome shotgun (WGS) entry which is preliminary data.</text>
</comment>
<evidence type="ECO:0000313" key="8">
    <source>
        <dbReference type="Proteomes" id="UP000828390"/>
    </source>
</evidence>
<dbReference type="Pfam" id="PF05694">
    <property type="entry name" value="SBP56"/>
    <property type="match status" value="1"/>
</dbReference>
<dbReference type="Proteomes" id="UP000828390">
    <property type="component" value="Unassembled WGS sequence"/>
</dbReference>
<dbReference type="EMBL" id="JAIWYP010000006">
    <property type="protein sequence ID" value="KAH3811904.1"/>
    <property type="molecule type" value="Genomic_DNA"/>
</dbReference>
<dbReference type="Gene3D" id="2.130.10.10">
    <property type="entry name" value="YVTN repeat-like/Quinoprotein amine dehydrogenase"/>
    <property type="match status" value="1"/>
</dbReference>
<dbReference type="GO" id="GO:0008430">
    <property type="term" value="F:selenium binding"/>
    <property type="evidence" value="ECO:0007669"/>
    <property type="project" value="InterPro"/>
</dbReference>
<evidence type="ECO:0000256" key="6">
    <source>
        <dbReference type="ARBA" id="ARBA00047539"/>
    </source>
</evidence>
<evidence type="ECO:0000256" key="3">
    <source>
        <dbReference type="ARBA" id="ARBA00012510"/>
    </source>
</evidence>
<evidence type="ECO:0000313" key="7">
    <source>
        <dbReference type="EMBL" id="KAH3811904.1"/>
    </source>
</evidence>
<keyword evidence="5" id="KW-0711">Selenium</keyword>
<evidence type="ECO:0000256" key="2">
    <source>
        <dbReference type="ARBA" id="ARBA00005606"/>
    </source>
</evidence>
<gene>
    <name evidence="7" type="ORF">DPMN_140321</name>
</gene>
<dbReference type="PANTHER" id="PTHR23300:SF0">
    <property type="entry name" value="METHANETHIOL OXIDASE"/>
    <property type="match status" value="1"/>
</dbReference>
<comment type="catalytic activity">
    <reaction evidence="6">
        <text>methanethiol + O2 + H2O = hydrogen sulfide + formaldehyde + H2O2 + H(+)</text>
        <dbReference type="Rhea" id="RHEA:11812"/>
        <dbReference type="ChEBI" id="CHEBI:15377"/>
        <dbReference type="ChEBI" id="CHEBI:15378"/>
        <dbReference type="ChEBI" id="CHEBI:15379"/>
        <dbReference type="ChEBI" id="CHEBI:16007"/>
        <dbReference type="ChEBI" id="CHEBI:16240"/>
        <dbReference type="ChEBI" id="CHEBI:16842"/>
        <dbReference type="ChEBI" id="CHEBI:29919"/>
        <dbReference type="EC" id="1.8.3.4"/>
    </reaction>
</comment>
<dbReference type="EC" id="1.8.3.4" evidence="3"/>
<evidence type="ECO:0000256" key="1">
    <source>
        <dbReference type="ARBA" id="ARBA00005177"/>
    </source>
</evidence>
<name>A0A9D4GA85_DREPO</name>
<dbReference type="InterPro" id="IPR015943">
    <property type="entry name" value="WD40/YVTN_repeat-like_dom_sf"/>
</dbReference>
<organism evidence="7 8">
    <name type="scientific">Dreissena polymorpha</name>
    <name type="common">Zebra mussel</name>
    <name type="synonym">Mytilus polymorpha</name>
    <dbReference type="NCBI Taxonomy" id="45954"/>
    <lineage>
        <taxon>Eukaryota</taxon>
        <taxon>Metazoa</taxon>
        <taxon>Spiralia</taxon>
        <taxon>Lophotrochozoa</taxon>
        <taxon>Mollusca</taxon>
        <taxon>Bivalvia</taxon>
        <taxon>Autobranchia</taxon>
        <taxon>Heteroconchia</taxon>
        <taxon>Euheterodonta</taxon>
        <taxon>Imparidentia</taxon>
        <taxon>Neoheterodontei</taxon>
        <taxon>Myida</taxon>
        <taxon>Dreissenoidea</taxon>
        <taxon>Dreissenidae</taxon>
        <taxon>Dreissena</taxon>
    </lineage>
</organism>
<proteinExistence type="inferred from homology"/>
<dbReference type="AlphaFoldDB" id="A0A9D4GA85"/>
<dbReference type="InterPro" id="IPR008826">
    <property type="entry name" value="Se-bd"/>
</dbReference>
<comment type="pathway">
    <text evidence="1">Organosulfur degradation.</text>
</comment>
<dbReference type="SUPFAM" id="SSF75011">
    <property type="entry name" value="3-carboxy-cis,cis-mucoante lactonizing enzyme"/>
    <property type="match status" value="1"/>
</dbReference>
<evidence type="ECO:0000256" key="4">
    <source>
        <dbReference type="ARBA" id="ARBA00015601"/>
    </source>
</evidence>
<evidence type="ECO:0000256" key="5">
    <source>
        <dbReference type="ARBA" id="ARBA00023266"/>
    </source>
</evidence>
<comment type="similarity">
    <text evidence="2">Belongs to the selenium-binding protein family.</text>
</comment>